<dbReference type="EMBL" id="OU900095">
    <property type="protein sequence ID" value="CAG9859092.1"/>
    <property type="molecule type" value="Genomic_DNA"/>
</dbReference>
<proteinExistence type="inferred from homology"/>
<sequence>MENNIKLVGMSISIKYFQLLGGFPGNHEFTNPGRMFYFKFVMRAVCSSVLLVGCMLHLIHSFIVKIFNQVELDVAYITAMLIGYFLMLSLLLKMKSIIQFYKELSNFHEYEKPMDFEETNKRYNKYAIMHLVYIHTLILTSSLSSNVFKVETCRRENEEKGMHEVCGLYLYTWLPFDIDFTPVRQMYLLWQIISGQFVHSFIGVCAWMVLESSEHVAIRFKHSGYLFTVAADEEDDQKRRLLLNKAVKYHKNSIRLAELLEDIYSVFMFAHMFMTSVILGYDLYSFIQTPQLSTFMMCIGWVVGVFLVCQGGQRLQDTSLKVAELVYASNWTNYDISMQKEICFVLMRCQKYMSLKAIFIGDVGYPPFLMVLKAAYSYVMLMTNTAN</sequence>
<reference evidence="11" key="1">
    <citation type="submission" date="2022-01" db="EMBL/GenBank/DDBJ databases">
        <authorList>
            <person name="King R."/>
        </authorList>
    </citation>
    <scope>NUCLEOTIDE SEQUENCE</scope>
</reference>
<feature type="transmembrane region" description="Helical" evidence="10">
    <location>
        <begin position="126"/>
        <end position="148"/>
    </location>
</feature>
<comment type="subcellular location">
    <subcellularLocation>
        <location evidence="1 10">Cell membrane</location>
        <topology evidence="1 10">Multi-pass membrane protein</topology>
    </subcellularLocation>
</comment>
<keyword evidence="3 10" id="KW-0716">Sensory transduction</keyword>
<dbReference type="Pfam" id="PF02949">
    <property type="entry name" value="7tm_6"/>
    <property type="match status" value="1"/>
</dbReference>
<dbReference type="PANTHER" id="PTHR21137:SF35">
    <property type="entry name" value="ODORANT RECEPTOR 19A-RELATED"/>
    <property type="match status" value="1"/>
</dbReference>
<evidence type="ECO:0000256" key="2">
    <source>
        <dbReference type="ARBA" id="ARBA00022475"/>
    </source>
</evidence>
<comment type="similarity">
    <text evidence="10">Belongs to the insect chemoreceptor superfamily. Heteromeric odorant receptor channel (TC 1.A.69) family.</text>
</comment>
<keyword evidence="4 10" id="KW-0812">Transmembrane</keyword>
<protein>
    <recommendedName>
        <fullName evidence="10">Odorant receptor</fullName>
    </recommendedName>
</protein>
<dbReference type="OrthoDB" id="6814414at2759"/>
<feature type="transmembrane region" description="Helical" evidence="10">
    <location>
        <begin position="74"/>
        <end position="92"/>
    </location>
</feature>
<keyword evidence="2" id="KW-1003">Cell membrane</keyword>
<evidence type="ECO:0000256" key="5">
    <source>
        <dbReference type="ARBA" id="ARBA00022725"/>
    </source>
</evidence>
<dbReference type="InterPro" id="IPR004117">
    <property type="entry name" value="7tm6_olfct_rcpt"/>
</dbReference>
<dbReference type="GO" id="GO:0005886">
    <property type="term" value="C:plasma membrane"/>
    <property type="evidence" value="ECO:0007669"/>
    <property type="project" value="UniProtKB-SubCell"/>
</dbReference>
<evidence type="ECO:0000256" key="8">
    <source>
        <dbReference type="ARBA" id="ARBA00023170"/>
    </source>
</evidence>
<keyword evidence="6 10" id="KW-1133">Transmembrane helix</keyword>
<evidence type="ECO:0000313" key="12">
    <source>
        <dbReference type="Proteomes" id="UP001153712"/>
    </source>
</evidence>
<dbReference type="GO" id="GO:0004984">
    <property type="term" value="F:olfactory receptor activity"/>
    <property type="evidence" value="ECO:0007669"/>
    <property type="project" value="InterPro"/>
</dbReference>
<evidence type="ECO:0000256" key="1">
    <source>
        <dbReference type="ARBA" id="ARBA00004651"/>
    </source>
</evidence>
<dbReference type="Proteomes" id="UP001153712">
    <property type="component" value="Chromosome 2"/>
</dbReference>
<dbReference type="GO" id="GO:0007165">
    <property type="term" value="P:signal transduction"/>
    <property type="evidence" value="ECO:0007669"/>
    <property type="project" value="UniProtKB-KW"/>
</dbReference>
<evidence type="ECO:0000256" key="10">
    <source>
        <dbReference type="RuleBase" id="RU351113"/>
    </source>
</evidence>
<evidence type="ECO:0000313" key="11">
    <source>
        <dbReference type="EMBL" id="CAG9859092.1"/>
    </source>
</evidence>
<feature type="transmembrane region" description="Helical" evidence="10">
    <location>
        <begin position="290"/>
        <end position="309"/>
    </location>
</feature>
<evidence type="ECO:0000256" key="7">
    <source>
        <dbReference type="ARBA" id="ARBA00023136"/>
    </source>
</evidence>
<feature type="transmembrane region" description="Helical" evidence="10">
    <location>
        <begin position="263"/>
        <end position="284"/>
    </location>
</feature>
<keyword evidence="8 10" id="KW-0675">Receptor</keyword>
<dbReference type="PANTHER" id="PTHR21137">
    <property type="entry name" value="ODORANT RECEPTOR"/>
    <property type="match status" value="1"/>
</dbReference>
<feature type="transmembrane region" description="Helical" evidence="10">
    <location>
        <begin position="357"/>
        <end position="379"/>
    </location>
</feature>
<feature type="transmembrane region" description="Helical" evidence="10">
    <location>
        <begin position="40"/>
        <end position="62"/>
    </location>
</feature>
<evidence type="ECO:0000256" key="6">
    <source>
        <dbReference type="ARBA" id="ARBA00022989"/>
    </source>
</evidence>
<accession>A0A9N9TRK3</accession>
<gene>
    <name evidence="11" type="ORF">PHYEVI_LOCUS5468</name>
</gene>
<organism evidence="11 12">
    <name type="scientific">Phyllotreta striolata</name>
    <name type="common">Striped flea beetle</name>
    <name type="synonym">Crioceris striolata</name>
    <dbReference type="NCBI Taxonomy" id="444603"/>
    <lineage>
        <taxon>Eukaryota</taxon>
        <taxon>Metazoa</taxon>
        <taxon>Ecdysozoa</taxon>
        <taxon>Arthropoda</taxon>
        <taxon>Hexapoda</taxon>
        <taxon>Insecta</taxon>
        <taxon>Pterygota</taxon>
        <taxon>Neoptera</taxon>
        <taxon>Endopterygota</taxon>
        <taxon>Coleoptera</taxon>
        <taxon>Polyphaga</taxon>
        <taxon>Cucujiformia</taxon>
        <taxon>Chrysomeloidea</taxon>
        <taxon>Chrysomelidae</taxon>
        <taxon>Galerucinae</taxon>
        <taxon>Alticini</taxon>
        <taxon>Phyllotreta</taxon>
    </lineage>
</organism>
<name>A0A9N9TRK3_PHYSR</name>
<evidence type="ECO:0000256" key="9">
    <source>
        <dbReference type="ARBA" id="ARBA00023224"/>
    </source>
</evidence>
<feature type="transmembrane region" description="Helical" evidence="10">
    <location>
        <begin position="188"/>
        <end position="210"/>
    </location>
</feature>
<evidence type="ECO:0000256" key="3">
    <source>
        <dbReference type="ARBA" id="ARBA00022606"/>
    </source>
</evidence>
<dbReference type="GO" id="GO:0005549">
    <property type="term" value="F:odorant binding"/>
    <property type="evidence" value="ECO:0007669"/>
    <property type="project" value="InterPro"/>
</dbReference>
<keyword evidence="12" id="KW-1185">Reference proteome</keyword>
<dbReference type="AlphaFoldDB" id="A0A9N9TRK3"/>
<keyword evidence="7 10" id="KW-0472">Membrane</keyword>
<keyword evidence="9 10" id="KW-0807">Transducer</keyword>
<keyword evidence="5 10" id="KW-0552">Olfaction</keyword>
<evidence type="ECO:0000256" key="4">
    <source>
        <dbReference type="ARBA" id="ARBA00022692"/>
    </source>
</evidence>